<evidence type="ECO:0000256" key="2">
    <source>
        <dbReference type="ARBA" id="ARBA00022679"/>
    </source>
</evidence>
<keyword evidence="5" id="KW-1185">Reference proteome</keyword>
<protein>
    <submittedName>
        <fullName evidence="4">Glycosyltransferase</fullName>
        <ecNumber evidence="4">2.4.-.-</ecNumber>
    </submittedName>
</protein>
<proteinExistence type="predicted"/>
<sequence length="332" mass="38207">MKNLISIIIPAYNIENYIAKCLDSLLNQTYRNLEIIVVDDGSSDNTGKVIDDYLSKYDNIKVIHKKNAGVSAARNSGIEVASGDYIGFVDGDDTVDEEMFEVLIENAIKYDADISHCGYKMVFPSRIDYYHNTGVLVGQNNEIGLKDLLAGNRVEPGLWNKIYKKELFNNIKIDESIKINEDLLVNYYLFKKAKKSIFYDKCFYNYTLRKGSAATSKVNINKIIDPINVRKEILEDLEKNSDLYDIAYEKYIMSLVGICRNVQIRKNKEYKTYIDDAKKSLKYEINNIIKNKAVSKKTKLMVIGNLYFSRIFYIIDDIHAARTGNRTKYEVK</sequence>
<dbReference type="RefSeq" id="WP_226924142.1">
    <property type="nucleotide sequence ID" value="NZ_BAABXU010000001.1"/>
</dbReference>
<dbReference type="InterPro" id="IPR001173">
    <property type="entry name" value="Glyco_trans_2-like"/>
</dbReference>
<dbReference type="InterPro" id="IPR029044">
    <property type="entry name" value="Nucleotide-diphossugar_trans"/>
</dbReference>
<evidence type="ECO:0000313" key="4">
    <source>
        <dbReference type="EMBL" id="MCB5445999.1"/>
    </source>
</evidence>
<reference evidence="4 5" key="1">
    <citation type="submission" date="2021-10" db="EMBL/GenBank/DDBJ databases">
        <title>Collection of gut derived symbiotic bacterial strains cultured from healthy donors.</title>
        <authorList>
            <person name="Lin H."/>
            <person name="Littmann E."/>
            <person name="Claire K."/>
            <person name="Pamer E."/>
        </authorList>
    </citation>
    <scope>NUCLEOTIDE SEQUENCE [LARGE SCALE GENOMIC DNA]</scope>
    <source>
        <strain evidence="4 5">MSK.17.68</strain>
    </source>
</reference>
<comment type="caution">
    <text evidence="4">The sequence shown here is derived from an EMBL/GenBank/DDBJ whole genome shotgun (WGS) entry which is preliminary data.</text>
</comment>
<name>A0ABS8CWZ4_9FIRM</name>
<dbReference type="Gene3D" id="3.90.550.10">
    <property type="entry name" value="Spore Coat Polysaccharide Biosynthesis Protein SpsA, Chain A"/>
    <property type="match status" value="1"/>
</dbReference>
<dbReference type="SUPFAM" id="SSF53448">
    <property type="entry name" value="Nucleotide-diphospho-sugar transferases"/>
    <property type="match status" value="1"/>
</dbReference>
<dbReference type="GO" id="GO:0016757">
    <property type="term" value="F:glycosyltransferase activity"/>
    <property type="evidence" value="ECO:0007669"/>
    <property type="project" value="UniProtKB-KW"/>
</dbReference>
<evidence type="ECO:0000256" key="1">
    <source>
        <dbReference type="ARBA" id="ARBA00022676"/>
    </source>
</evidence>
<keyword evidence="1 4" id="KW-0328">Glycosyltransferase</keyword>
<organism evidence="4 5">
    <name type="scientific">Intestinibacter bartlettii</name>
    <dbReference type="NCBI Taxonomy" id="261299"/>
    <lineage>
        <taxon>Bacteria</taxon>
        <taxon>Bacillati</taxon>
        <taxon>Bacillota</taxon>
        <taxon>Clostridia</taxon>
        <taxon>Peptostreptococcales</taxon>
        <taxon>Peptostreptococcaceae</taxon>
        <taxon>Intestinibacter</taxon>
    </lineage>
</organism>
<evidence type="ECO:0000259" key="3">
    <source>
        <dbReference type="Pfam" id="PF00535"/>
    </source>
</evidence>
<dbReference type="Pfam" id="PF00535">
    <property type="entry name" value="Glycos_transf_2"/>
    <property type="match status" value="1"/>
</dbReference>
<evidence type="ECO:0000313" key="5">
    <source>
        <dbReference type="Proteomes" id="UP001299409"/>
    </source>
</evidence>
<feature type="domain" description="Glycosyltransferase 2-like" evidence="3">
    <location>
        <begin position="6"/>
        <end position="171"/>
    </location>
</feature>
<gene>
    <name evidence="4" type="ORF">LIP50_07290</name>
</gene>
<dbReference type="PANTHER" id="PTHR22916:SF51">
    <property type="entry name" value="GLYCOSYLTRANSFERASE EPSH-RELATED"/>
    <property type="match status" value="1"/>
</dbReference>
<dbReference type="EMBL" id="JAJBMB010000006">
    <property type="protein sequence ID" value="MCB5445999.1"/>
    <property type="molecule type" value="Genomic_DNA"/>
</dbReference>
<dbReference type="CDD" id="cd00761">
    <property type="entry name" value="Glyco_tranf_GTA_type"/>
    <property type="match status" value="1"/>
</dbReference>
<accession>A0ABS8CWZ4</accession>
<dbReference type="Proteomes" id="UP001299409">
    <property type="component" value="Unassembled WGS sequence"/>
</dbReference>
<dbReference type="PANTHER" id="PTHR22916">
    <property type="entry name" value="GLYCOSYLTRANSFERASE"/>
    <property type="match status" value="1"/>
</dbReference>
<dbReference type="EC" id="2.4.-.-" evidence="4"/>
<keyword evidence="2 4" id="KW-0808">Transferase</keyword>